<dbReference type="Gene3D" id="3.90.1530.30">
    <property type="match status" value="1"/>
</dbReference>
<dbReference type="Pfam" id="PF02195">
    <property type="entry name" value="ParB_N"/>
    <property type="match status" value="1"/>
</dbReference>
<dbReference type="FunFam" id="1.10.10.2830:FF:000001">
    <property type="entry name" value="Chromosome partitioning protein ParB"/>
    <property type="match status" value="1"/>
</dbReference>
<dbReference type="Pfam" id="PF17762">
    <property type="entry name" value="HTH_ParB"/>
    <property type="match status" value="1"/>
</dbReference>
<evidence type="ECO:0000256" key="1">
    <source>
        <dbReference type="ARBA" id="ARBA00006295"/>
    </source>
</evidence>
<comment type="similarity">
    <text evidence="1">Belongs to the ParB family.</text>
</comment>
<proteinExistence type="inferred from homology"/>
<dbReference type="InterPro" id="IPR004437">
    <property type="entry name" value="ParB/RepB/Spo0J"/>
</dbReference>
<name>A0A0G0ZXN5_9BACT</name>
<keyword evidence="3" id="KW-0238">DNA-binding</keyword>
<reference evidence="5 6" key="1">
    <citation type="journal article" date="2015" name="Nature">
        <title>rRNA introns, odd ribosomes, and small enigmatic genomes across a large radiation of phyla.</title>
        <authorList>
            <person name="Brown C.T."/>
            <person name="Hug L.A."/>
            <person name="Thomas B.C."/>
            <person name="Sharon I."/>
            <person name="Castelle C.J."/>
            <person name="Singh A."/>
            <person name="Wilkins M.J."/>
            <person name="Williams K.H."/>
            <person name="Banfield J.F."/>
        </authorList>
    </citation>
    <scope>NUCLEOTIDE SEQUENCE [LARGE SCALE GENOMIC DNA]</scope>
</reference>
<dbReference type="GO" id="GO:0005694">
    <property type="term" value="C:chromosome"/>
    <property type="evidence" value="ECO:0007669"/>
    <property type="project" value="TreeGrafter"/>
</dbReference>
<dbReference type="InterPro" id="IPR036086">
    <property type="entry name" value="ParB/Sulfiredoxin_sf"/>
</dbReference>
<dbReference type="CDD" id="cd16393">
    <property type="entry name" value="SPO0J_N"/>
    <property type="match status" value="1"/>
</dbReference>
<dbReference type="SUPFAM" id="SSF110849">
    <property type="entry name" value="ParB/Sulfiredoxin"/>
    <property type="match status" value="1"/>
</dbReference>
<evidence type="ECO:0000313" key="6">
    <source>
        <dbReference type="Proteomes" id="UP000033859"/>
    </source>
</evidence>
<dbReference type="FunFam" id="3.90.1530.30:FF:000001">
    <property type="entry name" value="Chromosome partitioning protein ParB"/>
    <property type="match status" value="1"/>
</dbReference>
<gene>
    <name evidence="5" type="ORF">UU84_C0017G0010</name>
</gene>
<dbReference type="Proteomes" id="UP000033859">
    <property type="component" value="Unassembled WGS sequence"/>
</dbReference>
<dbReference type="PANTHER" id="PTHR33375">
    <property type="entry name" value="CHROMOSOME-PARTITIONING PROTEIN PARB-RELATED"/>
    <property type="match status" value="1"/>
</dbReference>
<keyword evidence="2" id="KW-0159">Chromosome partition</keyword>
<dbReference type="Gene3D" id="1.10.10.2830">
    <property type="match status" value="1"/>
</dbReference>
<dbReference type="GO" id="GO:0007059">
    <property type="term" value="P:chromosome segregation"/>
    <property type="evidence" value="ECO:0007669"/>
    <property type="project" value="UniProtKB-KW"/>
</dbReference>
<comment type="caution">
    <text evidence="5">The sequence shown here is derived from an EMBL/GenBank/DDBJ whole genome shotgun (WGS) entry which is preliminary data.</text>
</comment>
<dbReference type="SMART" id="SM00470">
    <property type="entry name" value="ParB"/>
    <property type="match status" value="1"/>
</dbReference>
<dbReference type="InterPro" id="IPR041468">
    <property type="entry name" value="HTH_ParB/Spo0J"/>
</dbReference>
<dbReference type="AlphaFoldDB" id="A0A0G0ZXN5"/>
<evidence type="ECO:0000256" key="3">
    <source>
        <dbReference type="ARBA" id="ARBA00023125"/>
    </source>
</evidence>
<accession>A0A0G0ZXN5</accession>
<dbReference type="InterPro" id="IPR057240">
    <property type="entry name" value="ParB_dimer_C"/>
</dbReference>
<dbReference type="EMBL" id="LCCE01000017">
    <property type="protein sequence ID" value="KKS26776.1"/>
    <property type="molecule type" value="Genomic_DNA"/>
</dbReference>
<evidence type="ECO:0000256" key="2">
    <source>
        <dbReference type="ARBA" id="ARBA00022829"/>
    </source>
</evidence>
<dbReference type="GO" id="GO:0003677">
    <property type="term" value="F:DNA binding"/>
    <property type="evidence" value="ECO:0007669"/>
    <property type="project" value="UniProtKB-KW"/>
</dbReference>
<feature type="domain" description="ParB-like N-terminal" evidence="4">
    <location>
        <begin position="31"/>
        <end position="130"/>
    </location>
</feature>
<evidence type="ECO:0000313" key="5">
    <source>
        <dbReference type="EMBL" id="KKS26776.1"/>
    </source>
</evidence>
<dbReference type="Pfam" id="PF23552">
    <property type="entry name" value="ParB_C"/>
    <property type="match status" value="1"/>
</dbReference>
<dbReference type="InterPro" id="IPR050336">
    <property type="entry name" value="Chromosome_partition/occlusion"/>
</dbReference>
<dbReference type="NCBIfam" id="TIGR00180">
    <property type="entry name" value="parB_part"/>
    <property type="match status" value="1"/>
</dbReference>
<dbReference type="SUPFAM" id="SSF109709">
    <property type="entry name" value="KorB DNA-binding domain-like"/>
    <property type="match status" value="1"/>
</dbReference>
<evidence type="ECO:0000259" key="4">
    <source>
        <dbReference type="SMART" id="SM00470"/>
    </source>
</evidence>
<dbReference type="InterPro" id="IPR003115">
    <property type="entry name" value="ParB_N"/>
</dbReference>
<protein>
    <submittedName>
        <fullName evidence="5">ParB-like protein partition protein</fullName>
    </submittedName>
</protein>
<dbReference type="PANTHER" id="PTHR33375:SF1">
    <property type="entry name" value="CHROMOSOME-PARTITIONING PROTEIN PARB-RELATED"/>
    <property type="match status" value="1"/>
</dbReference>
<sequence length="290" mass="32471">MKKFFGLGKGLGSLIPASRMVKPESLKENVFYVEVNKIKPNAEQPRRDFDEKGIEELAKSIKKYGVLQPLLVSKVETETLRGLDVSYNLIAGERRWRASKIAGLPHVPVIIRDDFEEKKTRLEVALVENLQRKDLNPVEEAEAYERLAKDFGLTQKEIAEKVSKSREVVANAIRLLNLPQDMRQAVRTEKISRAHARALLAFADEKKQREMYNQILAGGISSREVEGIASAVKSSKPVAKKENKFIELEKNLGETLAAPVLIKAASGSGRIIIKFANLEELNKIAKSIID</sequence>
<organism evidence="5 6">
    <name type="scientific">Candidatus Yanofskybacteria bacterium GW2011_GWC2_41_9</name>
    <dbReference type="NCBI Taxonomy" id="1619029"/>
    <lineage>
        <taxon>Bacteria</taxon>
        <taxon>Candidatus Yanofskyibacteriota</taxon>
    </lineage>
</organism>